<feature type="domain" description="UDP-3-O-[3-hydroxymyristoyl] glucosamine N-acyltransferase non-repeat region" evidence="8">
    <location>
        <begin position="24"/>
        <end position="91"/>
    </location>
</feature>
<dbReference type="PANTHER" id="PTHR43378">
    <property type="entry name" value="UDP-3-O-ACYLGLUCOSAMINE N-ACYLTRANSFERASE"/>
    <property type="match status" value="1"/>
</dbReference>
<evidence type="ECO:0000256" key="4">
    <source>
        <dbReference type="ARBA" id="ARBA00022737"/>
    </source>
</evidence>
<dbReference type="GO" id="GO:0103118">
    <property type="term" value="F:UDP-3-O-[(3R)-3-hydroxyacyl]-glucosamine N-acyltransferase activity"/>
    <property type="evidence" value="ECO:0007669"/>
    <property type="project" value="UniProtKB-EC"/>
</dbReference>
<keyword evidence="4 7" id="KW-0677">Repeat</keyword>
<keyword evidence="5 7" id="KW-0443">Lipid metabolism</keyword>
<evidence type="ECO:0000256" key="2">
    <source>
        <dbReference type="ARBA" id="ARBA00022556"/>
    </source>
</evidence>
<dbReference type="Pfam" id="PF04613">
    <property type="entry name" value="LpxD"/>
    <property type="match status" value="1"/>
</dbReference>
<evidence type="ECO:0000256" key="6">
    <source>
        <dbReference type="ARBA" id="ARBA00023315"/>
    </source>
</evidence>
<evidence type="ECO:0000259" key="8">
    <source>
        <dbReference type="Pfam" id="PF04613"/>
    </source>
</evidence>
<sequence length="340" mass="35593">MDMQHHSAADLARRFGLELRGNGDTHVTGVAPLSRATASELTFLSNPRLRDQLAGTGAGIVVLRDDDAAAFTGTALVARDPYVAYAKIAALFEPKRPFRPGIHPSAVVDPTAQVHPGAEVGPLASIGARTTIAAGCVVGPGCVVGEDCHLDIDCVLVARVTLDRRVRLGKRVQIQPGAVLGAEGFGMAMENGRWIKVPQLGGVVCGDDVEIGANTTVDRGALDDTVLEEGVRLDNLIQIAHNVHVGAHTAMAGCVGIAGSTRIGRHCLIAGAAGISGHLDICDNVLVHAMSMVSSSISEPGEYSSGMPAMATRDWRRNAARFRQLDALARRVGALEKGKE</sequence>
<dbReference type="Gene3D" id="1.20.5.170">
    <property type="match status" value="1"/>
</dbReference>
<dbReference type="PANTHER" id="PTHR43378:SF2">
    <property type="entry name" value="UDP-3-O-ACYLGLUCOSAMINE N-ACYLTRANSFERASE 1, MITOCHONDRIAL-RELATED"/>
    <property type="match status" value="1"/>
</dbReference>
<dbReference type="UniPathway" id="UPA00973"/>
<dbReference type="GO" id="GO:0016410">
    <property type="term" value="F:N-acyltransferase activity"/>
    <property type="evidence" value="ECO:0007669"/>
    <property type="project" value="InterPro"/>
</dbReference>
<dbReference type="NCBIfam" id="NF002060">
    <property type="entry name" value="PRK00892.1"/>
    <property type="match status" value="1"/>
</dbReference>
<dbReference type="InterPro" id="IPR011004">
    <property type="entry name" value="Trimer_LpxA-like_sf"/>
</dbReference>
<evidence type="ECO:0000256" key="3">
    <source>
        <dbReference type="ARBA" id="ARBA00022679"/>
    </source>
</evidence>
<dbReference type="InterPro" id="IPR007691">
    <property type="entry name" value="LpxD"/>
</dbReference>
<evidence type="ECO:0000256" key="5">
    <source>
        <dbReference type="ARBA" id="ARBA00023098"/>
    </source>
</evidence>
<dbReference type="InterPro" id="IPR020573">
    <property type="entry name" value="UDP_GlcNAc_AcTrfase_non-rep"/>
</dbReference>
<dbReference type="GO" id="GO:0009245">
    <property type="term" value="P:lipid A biosynthetic process"/>
    <property type="evidence" value="ECO:0007669"/>
    <property type="project" value="UniProtKB-UniRule"/>
</dbReference>
<comment type="catalytic activity">
    <reaction evidence="7">
        <text>a UDP-3-O-[(3R)-3-hydroxyacyl]-alpha-D-glucosamine + a (3R)-hydroxyacyl-[ACP] = a UDP-2-N,3-O-bis[(3R)-3-hydroxyacyl]-alpha-D-glucosamine + holo-[ACP] + H(+)</text>
        <dbReference type="Rhea" id="RHEA:53836"/>
        <dbReference type="Rhea" id="RHEA-COMP:9685"/>
        <dbReference type="Rhea" id="RHEA-COMP:9945"/>
        <dbReference type="ChEBI" id="CHEBI:15378"/>
        <dbReference type="ChEBI" id="CHEBI:64479"/>
        <dbReference type="ChEBI" id="CHEBI:78827"/>
        <dbReference type="ChEBI" id="CHEBI:137740"/>
        <dbReference type="ChEBI" id="CHEBI:137748"/>
        <dbReference type="EC" id="2.3.1.191"/>
    </reaction>
</comment>
<dbReference type="HAMAP" id="MF_00523">
    <property type="entry name" value="LpxD"/>
    <property type="match status" value="1"/>
</dbReference>
<comment type="subunit">
    <text evidence="7">Homotrimer.</text>
</comment>
<reference evidence="9 10" key="1">
    <citation type="submission" date="2019-01" db="EMBL/GenBank/DDBJ databases">
        <authorList>
            <person name="Zhang S."/>
        </authorList>
    </citation>
    <scope>NUCLEOTIDE SEQUENCE [LARGE SCALE GENOMIC DNA]</scope>
    <source>
        <strain evidence="9 10">1626</strain>
    </source>
</reference>
<keyword evidence="6 7" id="KW-0012">Acyltransferase</keyword>
<protein>
    <recommendedName>
        <fullName evidence="7">UDP-3-O-acylglucosamine N-acyltransferase</fullName>
        <ecNumber evidence="7">2.3.1.191</ecNumber>
    </recommendedName>
</protein>
<keyword evidence="10" id="KW-1185">Reference proteome</keyword>
<accession>A0A4Z1RHU6</accession>
<comment type="similarity">
    <text evidence="7">Belongs to the transferase hexapeptide repeat family. LpxD subfamily.</text>
</comment>
<comment type="caution">
    <text evidence="9">The sequence shown here is derived from an EMBL/GenBank/DDBJ whole genome shotgun (WGS) entry which is preliminary data.</text>
</comment>
<name>A0A4Z1RHU6_9GAMM</name>
<dbReference type="AlphaFoldDB" id="A0A4Z1RHU6"/>
<organism evidence="9 10">
    <name type="scientific">Luteimonas yindakuii</name>
    <dbReference type="NCBI Taxonomy" id="2565782"/>
    <lineage>
        <taxon>Bacteria</taxon>
        <taxon>Pseudomonadati</taxon>
        <taxon>Pseudomonadota</taxon>
        <taxon>Gammaproteobacteria</taxon>
        <taxon>Lysobacterales</taxon>
        <taxon>Lysobacteraceae</taxon>
        <taxon>Luteimonas</taxon>
    </lineage>
</organism>
<keyword evidence="1 7" id="KW-0444">Lipid biosynthesis</keyword>
<dbReference type="GO" id="GO:0016020">
    <property type="term" value="C:membrane"/>
    <property type="evidence" value="ECO:0007669"/>
    <property type="project" value="GOC"/>
</dbReference>
<dbReference type="Proteomes" id="UP000298681">
    <property type="component" value="Unassembled WGS sequence"/>
</dbReference>
<keyword evidence="2 7" id="KW-0441">Lipid A biosynthesis</keyword>
<dbReference type="EC" id="2.3.1.191" evidence="7"/>
<evidence type="ECO:0000256" key="1">
    <source>
        <dbReference type="ARBA" id="ARBA00022516"/>
    </source>
</evidence>
<gene>
    <name evidence="7 9" type="primary">lpxD</name>
    <name evidence="9" type="ORF">E4582_02255</name>
</gene>
<dbReference type="Gene3D" id="3.40.1390.10">
    <property type="entry name" value="MurE/MurF, N-terminal domain"/>
    <property type="match status" value="1"/>
</dbReference>
<comment type="function">
    <text evidence="7">Catalyzes the N-acylation of UDP-3-O-acylglucosamine using 3-hydroxyacyl-ACP as the acyl donor. Is involved in the biosynthesis of lipid A, a phosphorylated glycolipid that anchors the lipopolysaccharide to the outer membrane of the cell.</text>
</comment>
<feature type="active site" description="Proton acceptor" evidence="7">
    <location>
        <position position="241"/>
    </location>
</feature>
<keyword evidence="3 7" id="KW-0808">Transferase</keyword>
<proteinExistence type="inferred from homology"/>
<dbReference type="NCBIfam" id="TIGR01853">
    <property type="entry name" value="lipid_A_lpxD"/>
    <property type="match status" value="1"/>
</dbReference>
<evidence type="ECO:0000313" key="9">
    <source>
        <dbReference type="EMBL" id="TKS53709.1"/>
    </source>
</evidence>
<dbReference type="Gene3D" id="2.160.10.10">
    <property type="entry name" value="Hexapeptide repeat proteins"/>
    <property type="match status" value="1"/>
</dbReference>
<dbReference type="RefSeq" id="WP_134673094.1">
    <property type="nucleotide sequence ID" value="NZ_SPUH01000001.1"/>
</dbReference>
<evidence type="ECO:0000313" key="10">
    <source>
        <dbReference type="Proteomes" id="UP000298681"/>
    </source>
</evidence>
<dbReference type="EMBL" id="SPUH01000001">
    <property type="protein sequence ID" value="TKS53709.1"/>
    <property type="molecule type" value="Genomic_DNA"/>
</dbReference>
<comment type="pathway">
    <text evidence="7">Bacterial outer membrane biogenesis; LPS lipid A biosynthesis.</text>
</comment>
<dbReference type="SUPFAM" id="SSF51161">
    <property type="entry name" value="Trimeric LpxA-like enzymes"/>
    <property type="match status" value="1"/>
</dbReference>
<dbReference type="CDD" id="cd03352">
    <property type="entry name" value="LbH_LpxD"/>
    <property type="match status" value="1"/>
</dbReference>
<evidence type="ECO:0000256" key="7">
    <source>
        <dbReference type="HAMAP-Rule" id="MF_00523"/>
    </source>
</evidence>